<keyword evidence="5" id="KW-1185">Reference proteome</keyword>
<proteinExistence type="predicted"/>
<evidence type="ECO:0000256" key="2">
    <source>
        <dbReference type="ARBA" id="ARBA00023002"/>
    </source>
</evidence>
<dbReference type="Pfam" id="PF08240">
    <property type="entry name" value="ADH_N"/>
    <property type="match status" value="1"/>
</dbReference>
<dbReference type="InterPro" id="IPR036291">
    <property type="entry name" value="NAD(P)-bd_dom_sf"/>
</dbReference>
<dbReference type="InterPro" id="IPR013154">
    <property type="entry name" value="ADH-like_N"/>
</dbReference>
<dbReference type="EMBL" id="JARACI010000704">
    <property type="protein sequence ID" value="MDD9205894.1"/>
    <property type="molecule type" value="Genomic_DNA"/>
</dbReference>
<dbReference type="CDD" id="cd05289">
    <property type="entry name" value="MDR_like_2"/>
    <property type="match status" value="1"/>
</dbReference>
<dbReference type="InterPro" id="IPR020843">
    <property type="entry name" value="ER"/>
</dbReference>
<keyword evidence="2" id="KW-0560">Oxidoreductase</keyword>
<dbReference type="InterPro" id="IPR011032">
    <property type="entry name" value="GroES-like_sf"/>
</dbReference>
<name>A0ABT5TV06_9MICO</name>
<dbReference type="Pfam" id="PF13602">
    <property type="entry name" value="ADH_zinc_N_2"/>
    <property type="match status" value="1"/>
</dbReference>
<organism evidence="4 5">
    <name type="scientific">Georgenia halotolerans</name>
    <dbReference type="NCBI Taxonomy" id="3028317"/>
    <lineage>
        <taxon>Bacteria</taxon>
        <taxon>Bacillati</taxon>
        <taxon>Actinomycetota</taxon>
        <taxon>Actinomycetes</taxon>
        <taxon>Micrococcales</taxon>
        <taxon>Bogoriellaceae</taxon>
        <taxon>Georgenia</taxon>
    </lineage>
</organism>
<evidence type="ECO:0000259" key="3">
    <source>
        <dbReference type="SMART" id="SM00829"/>
    </source>
</evidence>
<sequence>MRAIGVNTTGGPEQLTVLEVPEPEPGPGELRIAVRAAAVNPTDTVLRAGLVPTDVEPPYVPGMDAAGVVDAVGDGVELAVGDHVVAVVLPRRPGGGAYAEKVVVPADSVARLPEGMDLVEAATLPLNALTARRALEVLRPPEHGTVAVTGAAGAVGGYAIQLAVHRGYRVVADAKEADRELVRSLGADTVLERGPQFPHAVREAEPGGVDGLLDGAVMGEAVLPAVRDGGVVAVVRPFDGEPVRGIQVYLVKVPDYLHDGDGLAELVELARRGVLSLRVARTYPAEEAAAAHRALEAGGVRGRLVLTF</sequence>
<keyword evidence="1" id="KW-0521">NADP</keyword>
<dbReference type="SUPFAM" id="SSF51735">
    <property type="entry name" value="NAD(P)-binding Rossmann-fold domains"/>
    <property type="match status" value="1"/>
</dbReference>
<protein>
    <submittedName>
        <fullName evidence="4">NADP-dependent oxidoreductase</fullName>
    </submittedName>
</protein>
<accession>A0ABT5TV06</accession>
<dbReference type="PANTHER" id="PTHR48106">
    <property type="entry name" value="QUINONE OXIDOREDUCTASE PIG3-RELATED"/>
    <property type="match status" value="1"/>
</dbReference>
<gene>
    <name evidence="4" type="ORF">PU560_05345</name>
</gene>
<feature type="domain" description="Enoyl reductase (ER)" evidence="3">
    <location>
        <begin position="10"/>
        <end position="306"/>
    </location>
</feature>
<dbReference type="SUPFAM" id="SSF50129">
    <property type="entry name" value="GroES-like"/>
    <property type="match status" value="1"/>
</dbReference>
<evidence type="ECO:0000313" key="4">
    <source>
        <dbReference type="EMBL" id="MDD9205894.1"/>
    </source>
</evidence>
<dbReference type="SMART" id="SM00829">
    <property type="entry name" value="PKS_ER"/>
    <property type="match status" value="1"/>
</dbReference>
<dbReference type="Gene3D" id="3.90.180.10">
    <property type="entry name" value="Medium-chain alcohol dehydrogenases, catalytic domain"/>
    <property type="match status" value="1"/>
</dbReference>
<reference evidence="4" key="1">
    <citation type="submission" date="2023-02" db="EMBL/GenBank/DDBJ databases">
        <title>Georgenia sp.10Sc9-8, isolated from a soil sample collected from the Taklamakan desert.</title>
        <authorList>
            <person name="Liu S."/>
        </authorList>
    </citation>
    <scope>NUCLEOTIDE SEQUENCE</scope>
    <source>
        <strain evidence="4">10Sc9-8</strain>
    </source>
</reference>
<dbReference type="Proteomes" id="UP001165561">
    <property type="component" value="Unassembled WGS sequence"/>
</dbReference>
<evidence type="ECO:0000313" key="5">
    <source>
        <dbReference type="Proteomes" id="UP001165561"/>
    </source>
</evidence>
<evidence type="ECO:0000256" key="1">
    <source>
        <dbReference type="ARBA" id="ARBA00022857"/>
    </source>
</evidence>
<dbReference type="Gene3D" id="3.40.50.720">
    <property type="entry name" value="NAD(P)-binding Rossmann-like Domain"/>
    <property type="match status" value="1"/>
</dbReference>
<comment type="caution">
    <text evidence="4">The sequence shown here is derived from an EMBL/GenBank/DDBJ whole genome shotgun (WGS) entry which is preliminary data.</text>
</comment>